<organism evidence="2 3">
    <name type="scientific">Persicimonas caeni</name>
    <dbReference type="NCBI Taxonomy" id="2292766"/>
    <lineage>
        <taxon>Bacteria</taxon>
        <taxon>Deltaproteobacteria</taxon>
        <taxon>Bradymonadales</taxon>
        <taxon>Bradymonadaceae</taxon>
        <taxon>Persicimonas</taxon>
    </lineage>
</organism>
<accession>A0A4Y6PU32</accession>
<keyword evidence="1" id="KW-0812">Transmembrane</keyword>
<protein>
    <submittedName>
        <fullName evidence="2">Uncharacterized protein</fullName>
    </submittedName>
</protein>
<keyword evidence="1" id="KW-1133">Transmembrane helix</keyword>
<feature type="transmembrane region" description="Helical" evidence="1">
    <location>
        <begin position="60"/>
        <end position="84"/>
    </location>
</feature>
<proteinExistence type="predicted"/>
<dbReference type="RefSeq" id="WP_141198311.1">
    <property type="nucleotide sequence ID" value="NZ_CP041186.1"/>
</dbReference>
<gene>
    <name evidence="2" type="ORF">FIV42_14090</name>
</gene>
<keyword evidence="1" id="KW-0472">Membrane</keyword>
<reference evidence="2 3" key="1">
    <citation type="submission" date="2019-06" db="EMBL/GenBank/DDBJ databases">
        <title>Persicimonas caeni gen. nov., sp. nov., a predatory bacterium isolated from solar saltern.</title>
        <authorList>
            <person name="Wang S."/>
        </authorList>
    </citation>
    <scope>NUCLEOTIDE SEQUENCE [LARGE SCALE GENOMIC DNA]</scope>
    <source>
        <strain evidence="2 3">YN101</strain>
    </source>
</reference>
<dbReference type="Proteomes" id="UP000315995">
    <property type="component" value="Chromosome"/>
</dbReference>
<accession>A0A5B8Y538</accession>
<feature type="transmembrane region" description="Helical" evidence="1">
    <location>
        <begin position="33"/>
        <end position="54"/>
    </location>
</feature>
<dbReference type="AlphaFoldDB" id="A0A4Y6PU32"/>
<evidence type="ECO:0000313" key="3">
    <source>
        <dbReference type="Proteomes" id="UP000315995"/>
    </source>
</evidence>
<evidence type="ECO:0000313" key="2">
    <source>
        <dbReference type="EMBL" id="QDG51831.1"/>
    </source>
</evidence>
<name>A0A4Y6PU32_PERCE</name>
<sequence>MANVQLLDTKGVDEALQGGDVDVFRYQLNRLGYTLILAIGGLMLAGAGFIWWQYGFSENLWTAIFAGLVAGGLGLSVHAAYWYAFAGTHFVGVTDDKLLVGREEKAWSIDWSVLDVDALGLQRMNATAAKGMLEVRVGGEEIKIYLYNPYVFLEDIQALMSSLLERLQSQQQAGNEAFDEQDVVVSDS</sequence>
<evidence type="ECO:0000256" key="1">
    <source>
        <dbReference type="SAM" id="Phobius"/>
    </source>
</evidence>
<keyword evidence="3" id="KW-1185">Reference proteome</keyword>
<dbReference type="EMBL" id="CP041186">
    <property type="protein sequence ID" value="QDG51831.1"/>
    <property type="molecule type" value="Genomic_DNA"/>
</dbReference>